<evidence type="ECO:0000256" key="1">
    <source>
        <dbReference type="SAM" id="MobiDB-lite"/>
    </source>
</evidence>
<organism evidence="3 4">
    <name type="scientific">Octadecabacter temperatus</name>
    <dbReference type="NCBI Taxonomy" id="1458307"/>
    <lineage>
        <taxon>Bacteria</taxon>
        <taxon>Pseudomonadati</taxon>
        <taxon>Pseudomonadota</taxon>
        <taxon>Alphaproteobacteria</taxon>
        <taxon>Rhodobacterales</taxon>
        <taxon>Roseobacteraceae</taxon>
        <taxon>Octadecabacter</taxon>
    </lineage>
</organism>
<dbReference type="AlphaFoldDB" id="A0A0K0Y4F9"/>
<reference evidence="3 4" key="1">
    <citation type="journal article" date="2015" name="Genome Announc.">
        <title>Closed Genome Sequence of Octadecabacter temperatus SB1, the First Mesophilic Species of the Genus Octadecabacter.</title>
        <authorList>
            <person name="Voget S."/>
            <person name="Billerbeck S."/>
            <person name="Simon M."/>
            <person name="Daniel R."/>
        </authorList>
    </citation>
    <scope>NUCLEOTIDE SEQUENCE [LARGE SCALE GENOMIC DNA]</scope>
    <source>
        <strain evidence="3 4">SB1</strain>
    </source>
</reference>
<protein>
    <submittedName>
        <fullName evidence="3">Uncharacterized protein</fullName>
    </submittedName>
</protein>
<gene>
    <name evidence="3" type="ORF">OSB_12650</name>
</gene>
<dbReference type="RefSeq" id="WP_049834174.1">
    <property type="nucleotide sequence ID" value="NZ_CP012160.1"/>
</dbReference>
<dbReference type="Proteomes" id="UP000067444">
    <property type="component" value="Chromosome"/>
</dbReference>
<keyword evidence="4" id="KW-1185">Reference proteome</keyword>
<evidence type="ECO:0000313" key="3">
    <source>
        <dbReference type="EMBL" id="AKS45820.1"/>
    </source>
</evidence>
<name>A0A0K0Y4F9_9RHOB</name>
<proteinExistence type="predicted"/>
<keyword evidence="2" id="KW-1133">Transmembrane helix</keyword>
<dbReference type="STRING" id="1458307.OSB_12650"/>
<keyword evidence="2" id="KW-0812">Transmembrane</keyword>
<feature type="transmembrane region" description="Helical" evidence="2">
    <location>
        <begin position="28"/>
        <end position="51"/>
    </location>
</feature>
<evidence type="ECO:0000256" key="2">
    <source>
        <dbReference type="SAM" id="Phobius"/>
    </source>
</evidence>
<evidence type="ECO:0000313" key="4">
    <source>
        <dbReference type="Proteomes" id="UP000067444"/>
    </source>
</evidence>
<dbReference type="EMBL" id="CP012160">
    <property type="protein sequence ID" value="AKS45820.1"/>
    <property type="molecule type" value="Genomic_DNA"/>
</dbReference>
<accession>A0A0K0Y4F9</accession>
<dbReference type="KEGG" id="otm:OSB_12650"/>
<sequence>MADYDFSKPAPDRSHRIPHNTGSGTGGLGLILVGTVIVLVVLYAVFGGAAVPLEQDPSAIAPASEVPAPAADATPAPTQ</sequence>
<feature type="region of interest" description="Disordered" evidence="1">
    <location>
        <begin position="1"/>
        <end position="25"/>
    </location>
</feature>
<keyword evidence="2" id="KW-0472">Membrane</keyword>